<dbReference type="Proteomes" id="UP000094056">
    <property type="component" value="Unassembled WGS sequence"/>
</dbReference>
<organism evidence="2 3">
    <name type="scientific">Candidatus Scalindua rubra</name>
    <dbReference type="NCBI Taxonomy" id="1872076"/>
    <lineage>
        <taxon>Bacteria</taxon>
        <taxon>Pseudomonadati</taxon>
        <taxon>Planctomycetota</taxon>
        <taxon>Candidatus Brocadiia</taxon>
        <taxon>Candidatus Brocadiales</taxon>
        <taxon>Candidatus Scalinduaceae</taxon>
        <taxon>Candidatus Scalindua</taxon>
    </lineage>
</organism>
<keyword evidence="1" id="KW-1277">Toxin-antitoxin system</keyword>
<accession>A0A1E3X3R9</accession>
<dbReference type="SUPFAM" id="SSF143011">
    <property type="entry name" value="RelE-like"/>
    <property type="match status" value="1"/>
</dbReference>
<dbReference type="Pfam" id="PF05016">
    <property type="entry name" value="ParE_toxin"/>
    <property type="match status" value="1"/>
</dbReference>
<dbReference type="InterPro" id="IPR007712">
    <property type="entry name" value="RelE/ParE_toxin"/>
</dbReference>
<name>A0A1E3X3R9_9BACT</name>
<proteinExistence type="predicted"/>
<dbReference type="AlphaFoldDB" id="A0A1E3X3R9"/>
<evidence type="ECO:0000313" key="3">
    <source>
        <dbReference type="Proteomes" id="UP000094056"/>
    </source>
</evidence>
<evidence type="ECO:0000256" key="1">
    <source>
        <dbReference type="ARBA" id="ARBA00022649"/>
    </source>
</evidence>
<sequence>MYFPVLTQTFSNDVKALKKDNVLYKRLINKMETILINPEHYPIKRHNLKGKRSAHVGSYVILFEVKGKEVIFHKFRHHDYVYE</sequence>
<dbReference type="InterPro" id="IPR035093">
    <property type="entry name" value="RelE/ParE_toxin_dom_sf"/>
</dbReference>
<gene>
    <name evidence="2" type="ORF">SCARUB_04590</name>
</gene>
<comment type="caution">
    <text evidence="2">The sequence shown here is derived from an EMBL/GenBank/DDBJ whole genome shotgun (WGS) entry which is preliminary data.</text>
</comment>
<dbReference type="EMBL" id="MAYW01000247">
    <property type="protein sequence ID" value="ODS30300.1"/>
    <property type="molecule type" value="Genomic_DNA"/>
</dbReference>
<evidence type="ECO:0000313" key="2">
    <source>
        <dbReference type="EMBL" id="ODS30300.1"/>
    </source>
</evidence>
<dbReference type="Gene3D" id="3.30.2310.20">
    <property type="entry name" value="RelE-like"/>
    <property type="match status" value="1"/>
</dbReference>
<reference evidence="2 3" key="1">
    <citation type="submission" date="2016-07" db="EMBL/GenBank/DDBJ databases">
        <title>Draft genome of Scalindua rubra, obtained from a brine-seawater interface in the Red Sea, sheds light on salt adaptation in anammox bacteria.</title>
        <authorList>
            <person name="Speth D.R."/>
            <person name="Lagkouvardos I."/>
            <person name="Wang Y."/>
            <person name="Qian P.-Y."/>
            <person name="Dutilh B.E."/>
            <person name="Jetten M.S."/>
        </authorList>
    </citation>
    <scope>NUCLEOTIDE SEQUENCE [LARGE SCALE GENOMIC DNA]</scope>
    <source>
        <strain evidence="2">BSI-1</strain>
    </source>
</reference>
<protein>
    <submittedName>
        <fullName evidence="2">Plasmid stabilization system protein</fullName>
    </submittedName>
</protein>